<reference evidence="2" key="1">
    <citation type="submission" date="2019-02" db="EMBL/GenBank/DDBJ databases">
        <authorList>
            <person name="Gruber-Vodicka R. H."/>
            <person name="Seah K. B. B."/>
        </authorList>
    </citation>
    <scope>NUCLEOTIDE SEQUENCE</scope>
    <source>
        <strain evidence="2">BECK_BZ123</strain>
    </source>
</reference>
<dbReference type="EMBL" id="CAADFS010000055">
    <property type="protein sequence ID" value="VFK47957.1"/>
    <property type="molecule type" value="Genomic_DNA"/>
</dbReference>
<evidence type="ECO:0000313" key="2">
    <source>
        <dbReference type="EMBL" id="VFK47957.1"/>
    </source>
</evidence>
<organism evidence="2">
    <name type="scientific">Candidatus Kentrum sp. TC</name>
    <dbReference type="NCBI Taxonomy" id="2126339"/>
    <lineage>
        <taxon>Bacteria</taxon>
        <taxon>Pseudomonadati</taxon>
        <taxon>Pseudomonadota</taxon>
        <taxon>Gammaproteobacteria</taxon>
        <taxon>Candidatus Kentrum</taxon>
    </lineage>
</organism>
<dbReference type="AlphaFoldDB" id="A0A450Z2H2"/>
<feature type="region of interest" description="Disordered" evidence="1">
    <location>
        <begin position="64"/>
        <end position="86"/>
    </location>
</feature>
<proteinExistence type="predicted"/>
<protein>
    <submittedName>
        <fullName evidence="2">Uncharacterized protein</fullName>
    </submittedName>
</protein>
<evidence type="ECO:0000256" key="1">
    <source>
        <dbReference type="SAM" id="MobiDB-lite"/>
    </source>
</evidence>
<gene>
    <name evidence="2" type="ORF">BECKTC1821D_GA0114238_10551</name>
</gene>
<sequence length="86" mass="9649">MIPPDRPEESNQRHRVANSGRRIVRPLSNSRRISRNIWAHSADIPPFYEAAKVTPPVNQAFIDRGPSNISNGFPEQPPTFGESICV</sequence>
<accession>A0A450Z2H2</accession>
<name>A0A450Z2H2_9GAMM</name>